<dbReference type="EMBL" id="JACICA010000009">
    <property type="protein sequence ID" value="MBB3703272.1"/>
    <property type="molecule type" value="Genomic_DNA"/>
</dbReference>
<evidence type="ECO:0000313" key="5">
    <source>
        <dbReference type="EMBL" id="MBB3703272.1"/>
    </source>
</evidence>
<name>A0A7W5UNK2_9BACT</name>
<evidence type="ECO:0000259" key="4">
    <source>
        <dbReference type="PROSITE" id="PS51379"/>
    </source>
</evidence>
<dbReference type="InterPro" id="IPR017896">
    <property type="entry name" value="4Fe4S_Fe-S-bd"/>
</dbReference>
<evidence type="ECO:0000256" key="1">
    <source>
        <dbReference type="ARBA" id="ARBA00022723"/>
    </source>
</evidence>
<dbReference type="InterPro" id="IPR017900">
    <property type="entry name" value="4Fe4S_Fe_S_CS"/>
</dbReference>
<dbReference type="InterPro" id="IPR047964">
    <property type="entry name" value="EFR1-like"/>
</dbReference>
<protein>
    <submittedName>
        <fullName evidence="5">NAD-dependent dihydropyrimidine dehydrogenase PreA subunit</fullName>
    </submittedName>
</protein>
<keyword evidence="2" id="KW-0408">Iron</keyword>
<evidence type="ECO:0000256" key="2">
    <source>
        <dbReference type="ARBA" id="ARBA00023004"/>
    </source>
</evidence>
<dbReference type="GO" id="GO:0051536">
    <property type="term" value="F:iron-sulfur cluster binding"/>
    <property type="evidence" value="ECO:0007669"/>
    <property type="project" value="UniProtKB-KW"/>
</dbReference>
<dbReference type="SUPFAM" id="SSF52218">
    <property type="entry name" value="Flavoproteins"/>
    <property type="match status" value="1"/>
</dbReference>
<sequence length="249" mass="28333">MIICFSGTGNTRWAANKIAALTEDAGIEHFSSEQRGDILGIFFPIYAWGIPRIFINKLHQFFRNPENQGKFSYVYVVCTCGDDIGLTDKEVKSLLQQYGLNNISICSIQMPETYIDLPGFKLDTHVAATKKIAEAEKLLSVFAKKIQRQEIFNEVNRGTCSWIKSRILRPLFYKLFVDDKKFVVDKDLCIHCGKCAKVCPVHNIDCSPTNLPQYKHHCTGCLACYHHCPKNAIQRIYTKGKGQYLPPLF</sequence>
<evidence type="ECO:0000256" key="3">
    <source>
        <dbReference type="ARBA" id="ARBA00023014"/>
    </source>
</evidence>
<keyword evidence="1" id="KW-0479">Metal-binding</keyword>
<dbReference type="AlphaFoldDB" id="A0A7W5UNK2"/>
<dbReference type="Gene3D" id="3.30.70.20">
    <property type="match status" value="1"/>
</dbReference>
<comment type="caution">
    <text evidence="5">The sequence shown here is derived from an EMBL/GenBank/DDBJ whole genome shotgun (WGS) entry which is preliminary data.</text>
</comment>
<proteinExistence type="predicted"/>
<organism evidence="5 6">
    <name type="scientific">Alloprevotella rava</name>
    <dbReference type="NCBI Taxonomy" id="671218"/>
    <lineage>
        <taxon>Bacteria</taxon>
        <taxon>Pseudomonadati</taxon>
        <taxon>Bacteroidota</taxon>
        <taxon>Bacteroidia</taxon>
        <taxon>Bacteroidales</taxon>
        <taxon>Prevotellaceae</taxon>
        <taxon>Alloprevotella</taxon>
    </lineage>
</organism>
<dbReference type="Pfam" id="PF00037">
    <property type="entry name" value="Fer4"/>
    <property type="match status" value="2"/>
</dbReference>
<gene>
    <name evidence="5" type="ORF">FHS60_001752</name>
</gene>
<accession>A0A7W5UNK2</accession>
<feature type="domain" description="4Fe-4S ferredoxin-type" evidence="4">
    <location>
        <begin position="210"/>
        <end position="238"/>
    </location>
</feature>
<dbReference type="GO" id="GO:0046872">
    <property type="term" value="F:metal ion binding"/>
    <property type="evidence" value="ECO:0007669"/>
    <property type="project" value="UniProtKB-KW"/>
</dbReference>
<evidence type="ECO:0000313" key="6">
    <source>
        <dbReference type="Proteomes" id="UP000541425"/>
    </source>
</evidence>
<dbReference type="RefSeq" id="WP_183697480.1">
    <property type="nucleotide sequence ID" value="NZ_JACICA010000009.1"/>
</dbReference>
<dbReference type="PROSITE" id="PS51379">
    <property type="entry name" value="4FE4S_FER_2"/>
    <property type="match status" value="2"/>
</dbReference>
<dbReference type="PROSITE" id="PS00198">
    <property type="entry name" value="4FE4S_FER_1"/>
    <property type="match status" value="2"/>
</dbReference>
<dbReference type="NCBIfam" id="NF038196">
    <property type="entry name" value="ferrodoxin_EFR1"/>
    <property type="match status" value="1"/>
</dbReference>
<dbReference type="Proteomes" id="UP000541425">
    <property type="component" value="Unassembled WGS sequence"/>
</dbReference>
<dbReference type="InterPro" id="IPR029039">
    <property type="entry name" value="Flavoprotein-like_sf"/>
</dbReference>
<keyword evidence="3" id="KW-0411">Iron-sulfur</keyword>
<feature type="domain" description="4Fe-4S ferredoxin-type" evidence="4">
    <location>
        <begin position="180"/>
        <end position="209"/>
    </location>
</feature>
<dbReference type="SUPFAM" id="SSF54862">
    <property type="entry name" value="4Fe-4S ferredoxins"/>
    <property type="match status" value="1"/>
</dbReference>
<reference evidence="5 6" key="1">
    <citation type="submission" date="2020-08" db="EMBL/GenBank/DDBJ databases">
        <title>Genomic Encyclopedia of Type Strains, Phase IV (KMG-IV): sequencing the most valuable type-strain genomes for metagenomic binning, comparative biology and taxonomic classification.</title>
        <authorList>
            <person name="Goeker M."/>
        </authorList>
    </citation>
    <scope>NUCLEOTIDE SEQUENCE [LARGE SCALE GENOMIC DNA]</scope>
    <source>
        <strain evidence="5 6">DSM 22548</strain>
    </source>
</reference>